<keyword evidence="1" id="KW-0472">Membrane</keyword>
<gene>
    <name evidence="3" type="ORF">CSC3H3_15380</name>
</gene>
<keyword evidence="4" id="KW-1185">Reference proteome</keyword>
<dbReference type="EMBL" id="CP024199">
    <property type="protein sequence ID" value="AUG53946.1"/>
    <property type="molecule type" value="Genomic_DNA"/>
</dbReference>
<dbReference type="Pfam" id="PF24801">
    <property type="entry name" value="FNIII-A_GpJ"/>
    <property type="match status" value="1"/>
</dbReference>
<dbReference type="InterPro" id="IPR013783">
    <property type="entry name" value="Ig-like_fold"/>
</dbReference>
<evidence type="ECO:0000256" key="1">
    <source>
        <dbReference type="SAM" id="Phobius"/>
    </source>
</evidence>
<accession>A0ABN5FKG5</accession>
<evidence type="ECO:0000259" key="2">
    <source>
        <dbReference type="PROSITE" id="PS50853"/>
    </source>
</evidence>
<dbReference type="PROSITE" id="PS50853">
    <property type="entry name" value="FN3"/>
    <property type="match status" value="1"/>
</dbReference>
<dbReference type="RefSeq" id="WP_101285412.1">
    <property type="nucleotide sequence ID" value="NZ_CP024199.1"/>
</dbReference>
<dbReference type="InterPro" id="IPR003961">
    <property type="entry name" value="FN3_dom"/>
</dbReference>
<reference evidence="3 4" key="1">
    <citation type="submission" date="2017-10" db="EMBL/GenBank/DDBJ databases">
        <title>Biodiversity and function of Thalassospira species in the particle-attached aromatic-hydrocarbon-degrading consortia from the surface seawater of the China South Sea.</title>
        <authorList>
            <person name="Dong C."/>
            <person name="Liu R."/>
            <person name="Shao Z."/>
        </authorList>
    </citation>
    <scope>NUCLEOTIDE SEQUENCE [LARGE SCALE GENOMIC DNA]</scope>
    <source>
        <strain evidence="3 4">CSC3H3</strain>
    </source>
</reference>
<dbReference type="Gene3D" id="2.60.40.10">
    <property type="entry name" value="Immunoglobulins"/>
    <property type="match status" value="1"/>
</dbReference>
<dbReference type="CDD" id="cd00063">
    <property type="entry name" value="FN3"/>
    <property type="match status" value="1"/>
</dbReference>
<dbReference type="InterPro" id="IPR036116">
    <property type="entry name" value="FN3_sf"/>
</dbReference>
<dbReference type="PANTHER" id="PTHR36251">
    <property type="entry name" value="FELS-1 PROPHAGE HOST SPECIFICITY PROTEIN-RELATED"/>
    <property type="match status" value="1"/>
</dbReference>
<proteinExistence type="predicted"/>
<keyword evidence="1" id="KW-1133">Transmembrane helix</keyword>
<dbReference type="PANTHER" id="PTHR36251:SF2">
    <property type="entry name" value="GIFSY-2 PROPHAGE HOST SPECIFICITY PROTEIN J, PHAGE LAMBDA"/>
    <property type="match status" value="1"/>
</dbReference>
<keyword evidence="1" id="KW-0812">Transmembrane</keyword>
<protein>
    <recommendedName>
        <fullName evidence="2">Fibronectin type-III domain-containing protein</fullName>
    </recommendedName>
</protein>
<dbReference type="SMART" id="SM00060">
    <property type="entry name" value="FN3"/>
    <property type="match status" value="2"/>
</dbReference>
<sequence>MSKIPEQMNNLQNQTIRVLASKSVFNPMPVEHVLPAQGKTIAEMLCEMRQRGEIDELLIDDQARPLGGLDVQVWLGDWNISSAQMLIPAELWYRVRVKPGMSLAVTLRPGKGGGGKSPVRILLTIVVIAVSIYTGGATAGWAAGAGYGPAASAAIGAAAGAAVTAVGNILINSIAPPPTANISAARGDFSRNTESPTWSLDGVANDPDPYGPIPQLFGIKRITPPRVTEFFTENVGDDVYARVTLGCGYGPMRFSEPRFGTTPVANFENVELEYREGWMEDAPSTLFADQPQTDNYNIRITNQSPVIVESREADELVIDYACTGLVYFDDNGNRQNRTVEAKIDIKRLDVDEEYVSAPSSAAPTEASSFLTRVFVPAGERWAVYRTDYPVNGPVTITLFSRAGSYFGSHPLAGYQYQVYVRTYDPDRNDLVGVIFPSSFIMVWQSSQIAPGGSQTHTITPPVGKRLEIAVHLGTYWVTVPRGTPSKWIPNNFPASDPDWMMYDDPEISYMTSAPNIERISLSMTAASENSVRRSVRIPLPSHGRYAIRTRRLTADSDSPRVRDDLYITAVKNILHKPPISKKGIATISFRAKAGDQLQGLLDRFSVRASRLLPVYDRDTQTWDWKETKNPAWAALWCLMGEAVAQPCGVEKIDLPMWLGLADFCARKPPHSDLPDAIDPESEDTAYFRYCGYFRDRRAATRRAQDILSSCRAQLVMIAGKYSVVWEDPEPVRVSYLGPENCQSLTRKRTFVNLPHGLRVQWRDMAENDRELIVYRDGFDANNSTLFEVLQLEGCDGDDMAWREGRYWFAVARLRQKTTTAIVGHEHLRFGLGSMVGVSHPVPKIGVASGRIKAVSHDEMGNVTSVTLDQPVPFDGEHDYCVRMWLAKGGTAYSTVTHETGEYVTLTLDNPVAPRDFADPESAPVAGNYFQFGIVGYELRDMLVKNIARHDDFHALVELVDAAPEIHLADQVVIPDTVQPPQSGDISPPAAVIDLSVSEKVVRLGNVTQSSLVVSWRPAEGRLVSSYQVYYALKDESPIFYAPVTTAKITIPVELQGKQYQVWVVAVSPSGNRLSINESASETLFVSGQLPKPATPSNVRLAFANGSATISVDPQNDADLFELTIATPVSAGASLGGSLAASQTVQFAGTTATVPVPLAGTYHFTLRAVNFQGTASDAIDRSLTQNRAWARNAVASFPVSTDGGAFTGSIGRTDSNQIRRPSIVGTAWSIPDGSNDIEVFNGMWDLKEVSPSDLASLPPAWFVGPRLTEAAEWQSDIIDFGEDLTGVWWSDQKAEIVDFSGVINWADVPPAVLATRSPSVLKPDNATIGVVLELGMEPDLSDARPVIGHFEGTARYGHIRVSTRSQSWVVEAYASDMTIHCDAPDEVDAGSGIIALDDMPQDVSFARKFAVVPTVVVVAEEDGTAKLISNSVTKTGFQVSGVTGTRFTWHAQGVV</sequence>
<evidence type="ECO:0000313" key="3">
    <source>
        <dbReference type="EMBL" id="AUG53946.1"/>
    </source>
</evidence>
<dbReference type="Proteomes" id="UP000233458">
    <property type="component" value="Chromosome"/>
</dbReference>
<dbReference type="InterPro" id="IPR053171">
    <property type="entry name" value="Viral_Tip_Attach_Protein"/>
</dbReference>
<name>A0ABN5FKG5_9PROT</name>
<feature type="domain" description="Fibronectin type-III" evidence="2">
    <location>
        <begin position="996"/>
        <end position="1092"/>
    </location>
</feature>
<organism evidence="3 4">
    <name type="scientific">Thalassospira marina</name>
    <dbReference type="NCBI Taxonomy" id="2048283"/>
    <lineage>
        <taxon>Bacteria</taxon>
        <taxon>Pseudomonadati</taxon>
        <taxon>Pseudomonadota</taxon>
        <taxon>Alphaproteobacteria</taxon>
        <taxon>Rhodospirillales</taxon>
        <taxon>Thalassospiraceae</taxon>
        <taxon>Thalassospira</taxon>
    </lineage>
</organism>
<feature type="transmembrane region" description="Helical" evidence="1">
    <location>
        <begin position="121"/>
        <end position="143"/>
    </location>
</feature>
<dbReference type="SUPFAM" id="SSF49265">
    <property type="entry name" value="Fibronectin type III"/>
    <property type="match status" value="1"/>
</dbReference>
<dbReference type="InterPro" id="IPR055385">
    <property type="entry name" value="GpJ_HDII-ins2"/>
</dbReference>
<evidence type="ECO:0000313" key="4">
    <source>
        <dbReference type="Proteomes" id="UP000233458"/>
    </source>
</evidence>